<evidence type="ECO:0000256" key="2">
    <source>
        <dbReference type="ARBA" id="ARBA00006154"/>
    </source>
</evidence>
<dbReference type="PANTHER" id="PTHR42880">
    <property type="entry name" value="HOMOCITRATE SYNTHASE"/>
    <property type="match status" value="1"/>
</dbReference>
<dbReference type="PANTHER" id="PTHR42880:SF1">
    <property type="entry name" value="ISOPROPYLMALATE_HOMOCITRATE_CITRAMALATE SYNTHASE FAMILY PROTEIN"/>
    <property type="match status" value="1"/>
</dbReference>
<dbReference type="InterPro" id="IPR013785">
    <property type="entry name" value="Aldolase_TIM"/>
</dbReference>
<evidence type="ECO:0000256" key="6">
    <source>
        <dbReference type="ARBA" id="ARBA00048019"/>
    </source>
</evidence>
<dbReference type="GO" id="GO:0004410">
    <property type="term" value="F:homocitrate synthase activity"/>
    <property type="evidence" value="ECO:0007669"/>
    <property type="project" value="UniProtKB-EC"/>
</dbReference>
<evidence type="ECO:0000313" key="9">
    <source>
        <dbReference type="Proteomes" id="UP000054921"/>
    </source>
</evidence>
<dbReference type="AlphaFoldDB" id="A0A0W0SFC5"/>
<name>A0A0W0SFC5_9GAMM</name>
<dbReference type="PATRIC" id="fig|28084.5.peg.452"/>
<evidence type="ECO:0000256" key="1">
    <source>
        <dbReference type="ARBA" id="ARBA00003050"/>
    </source>
</evidence>
<reference evidence="8 9" key="1">
    <citation type="submission" date="2015-11" db="EMBL/GenBank/DDBJ databases">
        <title>Genomic analysis of 38 Legionella species identifies large and diverse effector repertoires.</title>
        <authorList>
            <person name="Burstein D."/>
            <person name="Amaro F."/>
            <person name="Zusman T."/>
            <person name="Lifshitz Z."/>
            <person name="Cohen O."/>
            <person name="Gilbert J.A."/>
            <person name="Pupko T."/>
            <person name="Shuman H.A."/>
            <person name="Segal G."/>
        </authorList>
    </citation>
    <scope>NUCLEOTIDE SEQUENCE [LARGE SCALE GENOMIC DNA]</scope>
    <source>
        <strain evidence="8 9">ORW</strain>
    </source>
</reference>
<dbReference type="Pfam" id="PF00682">
    <property type="entry name" value="HMGL-like"/>
    <property type="match status" value="1"/>
</dbReference>
<feature type="domain" description="Pyruvate carboxyltransferase" evidence="7">
    <location>
        <begin position="16"/>
        <end position="264"/>
    </location>
</feature>
<dbReference type="Proteomes" id="UP000054921">
    <property type="component" value="Unassembled WGS sequence"/>
</dbReference>
<evidence type="ECO:0000256" key="5">
    <source>
        <dbReference type="ARBA" id="ARBA00022679"/>
    </source>
</evidence>
<dbReference type="STRING" id="28084.Lche_0418"/>
<dbReference type="EMBL" id="LNXW01000009">
    <property type="protein sequence ID" value="KTC82154.1"/>
    <property type="molecule type" value="Genomic_DNA"/>
</dbReference>
<evidence type="ECO:0000259" key="7">
    <source>
        <dbReference type="PROSITE" id="PS50991"/>
    </source>
</evidence>
<comment type="caution">
    <text evidence="8">The sequence shown here is derived from an EMBL/GenBank/DDBJ whole genome shotgun (WGS) entry which is preliminary data.</text>
</comment>
<protein>
    <recommendedName>
        <fullName evidence="4">Homocitrate synthase</fullName>
        <ecNumber evidence="3">2.3.3.14</ecNumber>
    </recommendedName>
</protein>
<organism evidence="8 9">
    <name type="scientific">Legionella cherrii</name>
    <dbReference type="NCBI Taxonomy" id="28084"/>
    <lineage>
        <taxon>Bacteria</taxon>
        <taxon>Pseudomonadati</taxon>
        <taxon>Pseudomonadota</taxon>
        <taxon>Gammaproteobacteria</taxon>
        <taxon>Legionellales</taxon>
        <taxon>Legionellaceae</taxon>
        <taxon>Legionella</taxon>
    </lineage>
</organism>
<dbReference type="Gene3D" id="3.20.20.70">
    <property type="entry name" value="Aldolase class I"/>
    <property type="match status" value="1"/>
</dbReference>
<dbReference type="EC" id="2.3.3.14" evidence="3"/>
<sequence>MLFFLPVLRNYMNDPIMLLDASLRDGGHRTNFHFEDIHLQKIIGPLDNSGIEYIEIGYRNGMQAPADLGRAGLCAKDYLLLCRSLIQKAKMVVMVFPNNITQKDLMELKDCGVDLLRICIAKNQLASALPKIKMIKNANMHVSVNLMHISYYQEKELDDSIKQISEYNPDIIYFADSNGSLLPSRTQKIYEQYISKYPFPFGFHAHDNLGLAQANALAAMSSGVRFIDASLAGMGKGTGNLKTEFFVAYLHSIQLKKYNLEDVLKAANFVRSALGIGQEPIEMSEFIRGISDLSSISYKPTS</sequence>
<proteinExistence type="inferred from homology"/>
<dbReference type="PROSITE" id="PS50991">
    <property type="entry name" value="PYR_CT"/>
    <property type="match status" value="1"/>
</dbReference>
<dbReference type="InterPro" id="IPR000891">
    <property type="entry name" value="PYR_CT"/>
</dbReference>
<evidence type="ECO:0000313" key="8">
    <source>
        <dbReference type="EMBL" id="KTC82154.1"/>
    </source>
</evidence>
<accession>A0A0W0SFC5</accession>
<dbReference type="SUPFAM" id="SSF51569">
    <property type="entry name" value="Aldolase"/>
    <property type="match status" value="1"/>
</dbReference>
<comment type="catalytic activity">
    <reaction evidence="6">
        <text>acetyl-CoA + 2-oxoglutarate + H2O = (2R)-homocitrate + CoA + H(+)</text>
        <dbReference type="Rhea" id="RHEA:12929"/>
        <dbReference type="ChEBI" id="CHEBI:15377"/>
        <dbReference type="ChEBI" id="CHEBI:15378"/>
        <dbReference type="ChEBI" id="CHEBI:16810"/>
        <dbReference type="ChEBI" id="CHEBI:57287"/>
        <dbReference type="ChEBI" id="CHEBI:57288"/>
        <dbReference type="ChEBI" id="CHEBI:58884"/>
        <dbReference type="EC" id="2.3.3.14"/>
    </reaction>
</comment>
<keyword evidence="5" id="KW-0808">Transferase</keyword>
<evidence type="ECO:0000256" key="3">
    <source>
        <dbReference type="ARBA" id="ARBA00012974"/>
    </source>
</evidence>
<evidence type="ECO:0000256" key="4">
    <source>
        <dbReference type="ARBA" id="ARBA00020735"/>
    </source>
</evidence>
<comment type="similarity">
    <text evidence="2">Belongs to the alpha-IPM synthase/homocitrate synthase family.</text>
</comment>
<comment type="function">
    <text evidence="1">This protein is a Fe-Mo-cofactor biosynthetic component.</text>
</comment>
<gene>
    <name evidence="8" type="ORF">Lche_0418</name>
</gene>